<evidence type="ECO:0000313" key="2">
    <source>
        <dbReference type="EMBL" id="MBL4918315.1"/>
    </source>
</evidence>
<feature type="transmembrane region" description="Helical" evidence="1">
    <location>
        <begin position="66"/>
        <end position="85"/>
    </location>
</feature>
<name>A0A8K0Y0K9_9RHOB</name>
<protein>
    <recommendedName>
        <fullName evidence="4">Cation/multidrug efflux pump</fullName>
    </recommendedName>
</protein>
<proteinExistence type="predicted"/>
<sequence length="88" mass="10068">MVAMVRLAIIGFVVMTVLYVLLSIYARSLRREELEKEWDAAQGPGERDAYIEAGMTAYQGGLRRKLLWLVYIIPTLVFLVLLYVLNFG</sequence>
<keyword evidence="1" id="KW-1133">Transmembrane helix</keyword>
<keyword evidence="3" id="KW-1185">Reference proteome</keyword>
<feature type="transmembrane region" description="Helical" evidence="1">
    <location>
        <begin position="6"/>
        <end position="26"/>
    </location>
</feature>
<gene>
    <name evidence="2" type="ORF">JL811_13895</name>
</gene>
<organism evidence="2 3">
    <name type="scientific">Szabonella alba</name>
    <dbReference type="NCBI Taxonomy" id="2804194"/>
    <lineage>
        <taxon>Bacteria</taxon>
        <taxon>Pseudomonadati</taxon>
        <taxon>Pseudomonadota</taxon>
        <taxon>Alphaproteobacteria</taxon>
        <taxon>Rhodobacterales</taxon>
        <taxon>Paracoccaceae</taxon>
        <taxon>Szabonella</taxon>
    </lineage>
</organism>
<dbReference type="AlphaFoldDB" id="A0A8K0Y0K9"/>
<dbReference type="EMBL" id="JAESVN010000006">
    <property type="protein sequence ID" value="MBL4918315.1"/>
    <property type="molecule type" value="Genomic_DNA"/>
</dbReference>
<evidence type="ECO:0000313" key="3">
    <source>
        <dbReference type="Proteomes" id="UP000648908"/>
    </source>
</evidence>
<keyword evidence="1" id="KW-0812">Transmembrane</keyword>
<keyword evidence="1" id="KW-0472">Membrane</keyword>
<comment type="caution">
    <text evidence="2">The sequence shown here is derived from an EMBL/GenBank/DDBJ whole genome shotgun (WGS) entry which is preliminary data.</text>
</comment>
<evidence type="ECO:0000256" key="1">
    <source>
        <dbReference type="SAM" id="Phobius"/>
    </source>
</evidence>
<dbReference type="Proteomes" id="UP000648908">
    <property type="component" value="Unassembled WGS sequence"/>
</dbReference>
<dbReference type="RefSeq" id="WP_202689314.1">
    <property type="nucleotide sequence ID" value="NZ_JAESVN010000006.1"/>
</dbReference>
<evidence type="ECO:0008006" key="4">
    <source>
        <dbReference type="Google" id="ProtNLM"/>
    </source>
</evidence>
<accession>A0A8K0Y0K9</accession>
<reference evidence="2" key="1">
    <citation type="submission" date="2021-01" db="EMBL/GenBank/DDBJ databases">
        <title>Tabrizicola alba sp. nov. a motile alkaliphilic bacterium isolated from a soda lake.</title>
        <authorList>
            <person name="Szuroczki S."/>
            <person name="Abbaszade G."/>
            <person name="Schumann P."/>
            <person name="Toth E."/>
        </authorList>
    </citation>
    <scope>NUCLEOTIDE SEQUENCE</scope>
    <source>
        <strain evidence="2">DMG-N-6</strain>
    </source>
</reference>